<feature type="domain" description="DUF1592" evidence="4">
    <location>
        <begin position="394"/>
        <end position="523"/>
    </location>
</feature>
<feature type="domain" description="DUF1588" evidence="3">
    <location>
        <begin position="593"/>
        <end position="688"/>
    </location>
</feature>
<reference evidence="6 7" key="1">
    <citation type="submission" date="2019-02" db="EMBL/GenBank/DDBJ databases">
        <title>Deep-cultivation of Planctomycetes and their phenomic and genomic characterization uncovers novel biology.</title>
        <authorList>
            <person name="Wiegand S."/>
            <person name="Jogler M."/>
            <person name="Boedeker C."/>
            <person name="Pinto D."/>
            <person name="Vollmers J."/>
            <person name="Rivas-Marin E."/>
            <person name="Kohn T."/>
            <person name="Peeters S.H."/>
            <person name="Heuer A."/>
            <person name="Rast P."/>
            <person name="Oberbeckmann S."/>
            <person name="Bunk B."/>
            <person name="Jeske O."/>
            <person name="Meyerdierks A."/>
            <person name="Storesund J.E."/>
            <person name="Kallscheuer N."/>
            <person name="Luecker S."/>
            <person name="Lage O.M."/>
            <person name="Pohl T."/>
            <person name="Merkel B.J."/>
            <person name="Hornburger P."/>
            <person name="Mueller R.-W."/>
            <person name="Bruemmer F."/>
            <person name="Labrenz M."/>
            <person name="Spormann A.M."/>
            <person name="Op Den Camp H."/>
            <person name="Overmann J."/>
            <person name="Amann R."/>
            <person name="Jetten M.S.M."/>
            <person name="Mascher T."/>
            <person name="Medema M.H."/>
            <person name="Devos D.P."/>
            <person name="Kaster A.-K."/>
            <person name="Ovreas L."/>
            <person name="Rohde M."/>
            <person name="Galperin M.Y."/>
            <person name="Jogler C."/>
        </authorList>
    </citation>
    <scope>NUCLEOTIDE SEQUENCE [LARGE SCALE GENOMIC DNA]</scope>
    <source>
        <strain evidence="6 7">Poly51</strain>
    </source>
</reference>
<feature type="domain" description="DUF1585" evidence="2">
    <location>
        <begin position="711"/>
        <end position="778"/>
    </location>
</feature>
<sequence length="801" mass="90203">MFPTLCWLAFVTVFVPVSNIGAEQPRTFESFAKPFLHHYCVDCHSSDTQEGNVALDGLVGVDVDNSALWKTIWEQVALKAMPPEGEEKPTLVERWELSTWITDQLQTAMQDRGGFHAHLKPDKGNHLDHGLLFGRIPEGLDPPSSPARLWRLHPQEHLTRLNGLINAEPAYDPKRPGLRTRGDHINPNEDGEVKVYYGLDRVIGWIGGTAAYAAAITGFPPVLTSENYHGLRSYADLYSVNGAEATQIANNAENILRFMAYGPDAEPYQFADDVREIDQKYKHGDLRGLAQSLFYGKSTKRPLTPVYDLMAEDGVTDERLVAAVDFLFESLTGRPPTKAETRQYLALVKDAIADLGKQEGVILGLAPIFLDRDALFRPELVEHGEPDEFGRIMLSGQELALAINAALSYIEPDEALKQAVATGRLKTREDVRREVDRMLTDDSFRKPRVLQFFREFFDYDRAGYVCKDTKAMLAAGADVKPQTHYRTMFNMTAHTDRLVELILNEDKDVLHELLTTDRVVFDPNQDAPYFGEFVSSDPPPKDPDKKNAKKASRRVTIDPAELPKGEPIHVRVAQVIKSAKTVRALTSLPVEQRRGILTHPSWLVSHTDAMDNHAIMRGRWVRERLLGDAVPDVPITVDAMLPAEPGQTLRHRMRVTREEYCWKCHQKMDPLGLPFEMYNHLGLYRTKEQDQPVDTRGEIIGSGDPDLDGPVDDALDMIDKLARSERVKQVFVRHAFRFWIGRNETINDAPVLQEAYRAYADNGGSMKSLIASLVTSDAYLFRKVETLRGQDRSATGSRTNR</sequence>
<dbReference type="InterPro" id="IPR011429">
    <property type="entry name" value="Cyt_c_Planctomycete-type"/>
</dbReference>
<name>A0A5C6ESG8_9BACT</name>
<comment type="caution">
    <text evidence="6">The sequence shown here is derived from an EMBL/GenBank/DDBJ whole genome shotgun (WGS) entry which is preliminary data.</text>
</comment>
<evidence type="ECO:0000259" key="2">
    <source>
        <dbReference type="Pfam" id="PF07624"/>
    </source>
</evidence>
<proteinExistence type="predicted"/>
<feature type="region of interest" description="Disordered" evidence="1">
    <location>
        <begin position="531"/>
        <end position="554"/>
    </location>
</feature>
<dbReference type="OrthoDB" id="221599at2"/>
<organism evidence="6 7">
    <name type="scientific">Rubripirellula tenax</name>
    <dbReference type="NCBI Taxonomy" id="2528015"/>
    <lineage>
        <taxon>Bacteria</taxon>
        <taxon>Pseudomonadati</taxon>
        <taxon>Planctomycetota</taxon>
        <taxon>Planctomycetia</taxon>
        <taxon>Pirellulales</taxon>
        <taxon>Pirellulaceae</taxon>
        <taxon>Rubripirellula</taxon>
    </lineage>
</organism>
<dbReference type="AlphaFoldDB" id="A0A5C6ESG8"/>
<evidence type="ECO:0000259" key="4">
    <source>
        <dbReference type="Pfam" id="PF07631"/>
    </source>
</evidence>
<dbReference type="Pfam" id="PF07631">
    <property type="entry name" value="PSD4"/>
    <property type="match status" value="1"/>
</dbReference>
<dbReference type="InterPro" id="IPR013042">
    <property type="entry name" value="DUF1592"/>
</dbReference>
<dbReference type="Pfam" id="PF07624">
    <property type="entry name" value="PSD2"/>
    <property type="match status" value="1"/>
</dbReference>
<dbReference type="Pfam" id="PF07635">
    <property type="entry name" value="PSCyt1"/>
    <property type="match status" value="1"/>
</dbReference>
<evidence type="ECO:0000256" key="1">
    <source>
        <dbReference type="SAM" id="MobiDB-lite"/>
    </source>
</evidence>
<dbReference type="InterPro" id="IPR011478">
    <property type="entry name" value="DUF1585"/>
</dbReference>
<dbReference type="InterPro" id="IPR013039">
    <property type="entry name" value="DUF1588"/>
</dbReference>
<evidence type="ECO:0000313" key="7">
    <source>
        <dbReference type="Proteomes" id="UP000318288"/>
    </source>
</evidence>
<keyword evidence="7" id="KW-1185">Reference proteome</keyword>
<evidence type="ECO:0000313" key="6">
    <source>
        <dbReference type="EMBL" id="TWU51057.1"/>
    </source>
</evidence>
<accession>A0A5C6ESG8</accession>
<evidence type="ECO:0000259" key="3">
    <source>
        <dbReference type="Pfam" id="PF07627"/>
    </source>
</evidence>
<protein>
    <submittedName>
        <fullName evidence="6">Planctomycete cytochrome C</fullName>
    </submittedName>
</protein>
<gene>
    <name evidence="6" type="ORF">Poly51_43510</name>
</gene>
<dbReference type="Proteomes" id="UP000318288">
    <property type="component" value="Unassembled WGS sequence"/>
</dbReference>
<dbReference type="EMBL" id="SJPW01000005">
    <property type="protein sequence ID" value="TWU51057.1"/>
    <property type="molecule type" value="Genomic_DNA"/>
</dbReference>
<dbReference type="Pfam" id="PF07627">
    <property type="entry name" value="PSCyt3"/>
    <property type="match status" value="1"/>
</dbReference>
<evidence type="ECO:0000259" key="5">
    <source>
        <dbReference type="Pfam" id="PF07635"/>
    </source>
</evidence>
<feature type="domain" description="Cytochrome C Planctomycete-type" evidence="5">
    <location>
        <begin position="40"/>
        <end position="85"/>
    </location>
</feature>